<comment type="similarity">
    <text evidence="1">Belongs to the UPF0462 family.</text>
</comment>
<sequence>MLNSLCVGCIVLTVLEFHIKYTWDSLPMHHDPIIISFSPGDNGLLMQVTATLINDPPAPAGPPGEPFPGLSDYEVVESFFLNSNTEQYLEVQQLPLSFKVNIENNIWKGEALIPWRYFPPGVNKMNSYAIHGSGAERSYEALYPVPREDLVEGQKPDFHRLEYFEDFTLQSIMGEDWVQPESDLWDLVGK</sequence>
<accession>A0ABQ8N1K1</accession>
<dbReference type="PANTHER" id="PTHR31475">
    <property type="entry name" value="UPF0462 PROTEIN"/>
    <property type="match status" value="1"/>
</dbReference>
<reference evidence="2 3" key="1">
    <citation type="submission" date="2022-01" db="EMBL/GenBank/DDBJ databases">
        <title>A high-quality chromosome-level genome assembly of rohu carp, Labeo rohita.</title>
        <authorList>
            <person name="Arick M.A. II"/>
            <person name="Hsu C.-Y."/>
            <person name="Magbanua Z."/>
            <person name="Pechanova O."/>
            <person name="Grover C."/>
            <person name="Miller E."/>
            <person name="Thrash A."/>
            <person name="Ezzel L."/>
            <person name="Alam S."/>
            <person name="Benzie J."/>
            <person name="Hamilton M."/>
            <person name="Karsi A."/>
            <person name="Lawrence M.L."/>
            <person name="Peterson D.G."/>
        </authorList>
    </citation>
    <scope>NUCLEOTIDE SEQUENCE [LARGE SCALE GENOMIC DNA]</scope>
    <source>
        <strain evidence="3">BAU-BD-2019</strain>
        <tissue evidence="2">Blood</tissue>
    </source>
</reference>
<name>A0ABQ8N1K1_LABRO</name>
<keyword evidence="3" id="KW-1185">Reference proteome</keyword>
<dbReference type="EMBL" id="JACTAM010000001">
    <property type="protein sequence ID" value="KAI2668701.1"/>
    <property type="molecule type" value="Genomic_DNA"/>
</dbReference>
<dbReference type="Proteomes" id="UP000830375">
    <property type="component" value="Unassembled WGS sequence"/>
</dbReference>
<evidence type="ECO:0000313" key="2">
    <source>
        <dbReference type="EMBL" id="KAI2668701.1"/>
    </source>
</evidence>
<protein>
    <submittedName>
        <fullName evidence="2">Uncharacterized protein</fullName>
    </submittedName>
</protein>
<gene>
    <name evidence="2" type="ORF">H4Q32_005475</name>
</gene>
<organism evidence="2 3">
    <name type="scientific">Labeo rohita</name>
    <name type="common">Indian major carp</name>
    <name type="synonym">Cyprinus rohita</name>
    <dbReference type="NCBI Taxonomy" id="84645"/>
    <lineage>
        <taxon>Eukaryota</taxon>
        <taxon>Metazoa</taxon>
        <taxon>Chordata</taxon>
        <taxon>Craniata</taxon>
        <taxon>Vertebrata</taxon>
        <taxon>Euteleostomi</taxon>
        <taxon>Actinopterygii</taxon>
        <taxon>Neopterygii</taxon>
        <taxon>Teleostei</taxon>
        <taxon>Ostariophysi</taxon>
        <taxon>Cypriniformes</taxon>
        <taxon>Cyprinidae</taxon>
        <taxon>Labeoninae</taxon>
        <taxon>Labeonini</taxon>
        <taxon>Labeo</taxon>
    </lineage>
</organism>
<dbReference type="PANTHER" id="PTHR31475:SF5">
    <property type="entry name" value="UPF0462 PROTEIN C4ORF33 HOMOLOG"/>
    <property type="match status" value="1"/>
</dbReference>
<comment type="caution">
    <text evidence="2">The sequence shown here is derived from an EMBL/GenBank/DDBJ whole genome shotgun (WGS) entry which is preliminary data.</text>
</comment>
<evidence type="ECO:0000313" key="3">
    <source>
        <dbReference type="Proteomes" id="UP000830375"/>
    </source>
</evidence>
<evidence type="ECO:0000256" key="1">
    <source>
        <dbReference type="ARBA" id="ARBA00038085"/>
    </source>
</evidence>
<proteinExistence type="inferred from homology"/>